<dbReference type="Gene3D" id="3.30.70.100">
    <property type="match status" value="1"/>
</dbReference>
<accession>A0A1W1CW11</accession>
<dbReference type="PROSITE" id="PS51502">
    <property type="entry name" value="S_R_A_B_BARREL"/>
    <property type="match status" value="1"/>
</dbReference>
<evidence type="ECO:0000313" key="2">
    <source>
        <dbReference type="EMBL" id="SFV69862.1"/>
    </source>
</evidence>
<protein>
    <submittedName>
        <fullName evidence="2">Stress responsive alpha-beta barrel domain protein Dabb</fullName>
    </submittedName>
</protein>
<gene>
    <name evidence="2" type="ORF">MNB_SV-14-1731</name>
</gene>
<dbReference type="AlphaFoldDB" id="A0A1W1CW11"/>
<name>A0A1W1CW11_9ZZZZ</name>
<dbReference type="EMBL" id="FPHN01000282">
    <property type="protein sequence ID" value="SFV69862.1"/>
    <property type="molecule type" value="Genomic_DNA"/>
</dbReference>
<sequence>MLKHIVMFKFKDENKKENLIKTKKMLEALLNKVPTLKSMEVGINISQESRAMDLSLYSEFEDEEGLELYANHPEHLKVVEFIKSVAIASKVSDYKI</sequence>
<reference evidence="2" key="1">
    <citation type="submission" date="2016-10" db="EMBL/GenBank/DDBJ databases">
        <authorList>
            <person name="de Groot N.N."/>
        </authorList>
    </citation>
    <scope>NUCLEOTIDE SEQUENCE</scope>
</reference>
<dbReference type="SUPFAM" id="SSF54909">
    <property type="entry name" value="Dimeric alpha+beta barrel"/>
    <property type="match status" value="1"/>
</dbReference>
<dbReference type="SMART" id="SM00886">
    <property type="entry name" value="Dabb"/>
    <property type="match status" value="1"/>
</dbReference>
<dbReference type="InterPro" id="IPR011008">
    <property type="entry name" value="Dimeric_a/b-barrel"/>
</dbReference>
<dbReference type="Pfam" id="PF07876">
    <property type="entry name" value="Dabb"/>
    <property type="match status" value="1"/>
</dbReference>
<evidence type="ECO:0000259" key="1">
    <source>
        <dbReference type="PROSITE" id="PS51502"/>
    </source>
</evidence>
<proteinExistence type="predicted"/>
<dbReference type="PANTHER" id="PTHR37832:SF1">
    <property type="entry name" value="STRESS-RESPONSE A_B BARREL DOMAIN-CONTAINING PROTEIN"/>
    <property type="match status" value="1"/>
</dbReference>
<dbReference type="PANTHER" id="PTHR37832">
    <property type="entry name" value="BLL2683 PROTEIN"/>
    <property type="match status" value="1"/>
</dbReference>
<organism evidence="2">
    <name type="scientific">hydrothermal vent metagenome</name>
    <dbReference type="NCBI Taxonomy" id="652676"/>
    <lineage>
        <taxon>unclassified sequences</taxon>
        <taxon>metagenomes</taxon>
        <taxon>ecological metagenomes</taxon>
    </lineage>
</organism>
<dbReference type="InterPro" id="IPR013097">
    <property type="entry name" value="Dabb"/>
</dbReference>
<feature type="domain" description="Stress-response A/B barrel" evidence="1">
    <location>
        <begin position="2"/>
        <end position="94"/>
    </location>
</feature>